<feature type="transmembrane region" description="Helical" evidence="2">
    <location>
        <begin position="99"/>
        <end position="118"/>
    </location>
</feature>
<proteinExistence type="predicted"/>
<keyword evidence="2" id="KW-0812">Transmembrane</keyword>
<keyword evidence="4" id="KW-1185">Reference proteome</keyword>
<keyword evidence="2" id="KW-0472">Membrane</keyword>
<protein>
    <recommendedName>
        <fullName evidence="5">Transmembrane protein</fullName>
    </recommendedName>
</protein>
<feature type="transmembrane region" description="Helical" evidence="2">
    <location>
        <begin position="130"/>
        <end position="150"/>
    </location>
</feature>
<evidence type="ECO:0000313" key="4">
    <source>
        <dbReference type="Proteomes" id="UP000785679"/>
    </source>
</evidence>
<dbReference type="AlphaFoldDB" id="A0A8J8NK05"/>
<evidence type="ECO:0000256" key="2">
    <source>
        <dbReference type="SAM" id="Phobius"/>
    </source>
</evidence>
<evidence type="ECO:0008006" key="5">
    <source>
        <dbReference type="Google" id="ProtNLM"/>
    </source>
</evidence>
<accession>A0A8J8NK05</accession>
<dbReference type="Proteomes" id="UP000785679">
    <property type="component" value="Unassembled WGS sequence"/>
</dbReference>
<evidence type="ECO:0000256" key="1">
    <source>
        <dbReference type="SAM" id="MobiDB-lite"/>
    </source>
</evidence>
<feature type="region of interest" description="Disordered" evidence="1">
    <location>
        <begin position="1"/>
        <end position="25"/>
    </location>
</feature>
<dbReference type="EMBL" id="RRYP01015150">
    <property type="protein sequence ID" value="TNV75640.1"/>
    <property type="molecule type" value="Genomic_DNA"/>
</dbReference>
<comment type="caution">
    <text evidence="3">The sequence shown here is derived from an EMBL/GenBank/DDBJ whole genome shotgun (WGS) entry which is preliminary data.</text>
</comment>
<name>A0A8J8NK05_HALGN</name>
<organism evidence="3 4">
    <name type="scientific">Halteria grandinella</name>
    <dbReference type="NCBI Taxonomy" id="5974"/>
    <lineage>
        <taxon>Eukaryota</taxon>
        <taxon>Sar</taxon>
        <taxon>Alveolata</taxon>
        <taxon>Ciliophora</taxon>
        <taxon>Intramacronucleata</taxon>
        <taxon>Spirotrichea</taxon>
        <taxon>Stichotrichia</taxon>
        <taxon>Sporadotrichida</taxon>
        <taxon>Halteriidae</taxon>
        <taxon>Halteria</taxon>
    </lineage>
</organism>
<keyword evidence="2" id="KW-1133">Transmembrane helix</keyword>
<evidence type="ECO:0000313" key="3">
    <source>
        <dbReference type="EMBL" id="TNV75640.1"/>
    </source>
</evidence>
<feature type="compositionally biased region" description="Polar residues" evidence="1">
    <location>
        <begin position="1"/>
        <end position="10"/>
    </location>
</feature>
<sequence>MADNNENPSYVPSKDHGTALPQQRRSKFLKTPDKADYQRMTMMDFENMQIGAGNMMFKHVEFPLTYDQRYQLFRQILWQFSFGYISEEDYKAISRPKKVGFIAASAWGVGFMGLNQMYSTNPERFYKKFLLTPLSFIYFAVLPLGGLYLYQKRQSQTYAAMYTKYVGKLTDEELLELDAKFQPNRKVVYQYIIKRHKEQQQRLQEALPIGSESEL</sequence>
<gene>
    <name evidence="3" type="ORF">FGO68_gene8410</name>
</gene>
<reference evidence="3" key="1">
    <citation type="submission" date="2019-06" db="EMBL/GenBank/DDBJ databases">
        <authorList>
            <person name="Zheng W."/>
        </authorList>
    </citation>
    <scope>NUCLEOTIDE SEQUENCE</scope>
    <source>
        <strain evidence="3">QDHG01</strain>
    </source>
</reference>
<dbReference type="OrthoDB" id="10572316at2759"/>